<evidence type="ECO:0000313" key="1">
    <source>
        <dbReference type="EMBL" id="VFR98978.1"/>
    </source>
</evidence>
<dbReference type="EMBL" id="CAADIS010000001">
    <property type="protein sequence ID" value="VFR98978.1"/>
    <property type="molecule type" value="Genomic_DNA"/>
</dbReference>
<dbReference type="Proteomes" id="UP000372890">
    <property type="component" value="Unassembled WGS sequence"/>
</dbReference>
<evidence type="ECO:0000313" key="2">
    <source>
        <dbReference type="Proteomes" id="UP000372890"/>
    </source>
</evidence>
<reference evidence="1 2" key="1">
    <citation type="submission" date="2019-03" db="EMBL/GenBank/DDBJ databases">
        <authorList>
            <consortium name="Pathogen Informatics"/>
        </authorList>
    </citation>
    <scope>NUCLEOTIDE SEQUENCE [LARGE SCALE GENOMIC DNA]</scope>
    <source>
        <strain evidence="1 2">NCTC9001</strain>
    </source>
</reference>
<proteinExistence type="predicted"/>
<dbReference type="AlphaFoldDB" id="A0A484VHD1"/>
<organism evidence="1 2">
    <name type="scientific">Escherichia coli</name>
    <dbReference type="NCBI Taxonomy" id="562"/>
    <lineage>
        <taxon>Bacteria</taxon>
        <taxon>Pseudomonadati</taxon>
        <taxon>Pseudomonadota</taxon>
        <taxon>Gammaproteobacteria</taxon>
        <taxon>Enterobacterales</taxon>
        <taxon>Enterobacteriaceae</taxon>
        <taxon>Escherichia</taxon>
    </lineage>
</organism>
<name>A0A484VHD1_ECOLX</name>
<protein>
    <submittedName>
        <fullName evidence="1">Conjugal transfer mating pair stabilization protein TraG</fullName>
    </submittedName>
</protein>
<accession>A0A484VHD1</accession>
<gene>
    <name evidence="1" type="primary">traG_2</name>
    <name evidence="1" type="ORF">NCTC9001_00063</name>
</gene>
<sequence length="128" mass="13755">MYSHFASSAISPTASAAGSVVDGNYSYGNMQTENVNGFSWSTNSTTSFGQMMYQTGSGATATQTRDGNMVMDASGAMSRLPVGINATRQIAAAQQEMARGGVEQSRKRPAWVQQQYCQCLELAQSVWF</sequence>